<dbReference type="Proteomes" id="UP000515125">
    <property type="component" value="Unplaced"/>
</dbReference>
<protein>
    <submittedName>
        <fullName evidence="3">Uncharacterized protein LOC113147129</fullName>
    </submittedName>
</protein>
<reference evidence="3" key="1">
    <citation type="submission" date="2025-08" db="UniProtKB">
        <authorList>
            <consortium name="RefSeq"/>
        </authorList>
    </citation>
    <scope>IDENTIFICATION</scope>
</reference>
<feature type="region of interest" description="Disordered" evidence="1">
    <location>
        <begin position="210"/>
        <end position="245"/>
    </location>
</feature>
<dbReference type="RefSeq" id="XP_026192347.1">
    <property type="nucleotide sequence ID" value="XM_026336562.1"/>
</dbReference>
<evidence type="ECO:0000256" key="1">
    <source>
        <dbReference type="SAM" id="MobiDB-lite"/>
    </source>
</evidence>
<dbReference type="OrthoDB" id="349184at2759"/>
<feature type="compositionally biased region" description="Low complexity" evidence="1">
    <location>
        <begin position="123"/>
        <end position="139"/>
    </location>
</feature>
<evidence type="ECO:0000313" key="2">
    <source>
        <dbReference type="Proteomes" id="UP000515125"/>
    </source>
</evidence>
<gene>
    <name evidence="3" type="primary">LOC113147129</name>
</gene>
<proteinExistence type="predicted"/>
<organism evidence="2 3">
    <name type="scientific">Cyclospora cayetanensis</name>
    <dbReference type="NCBI Taxonomy" id="88456"/>
    <lineage>
        <taxon>Eukaryota</taxon>
        <taxon>Sar</taxon>
        <taxon>Alveolata</taxon>
        <taxon>Apicomplexa</taxon>
        <taxon>Conoidasida</taxon>
        <taxon>Coccidia</taxon>
        <taxon>Eucoccidiorida</taxon>
        <taxon>Eimeriorina</taxon>
        <taxon>Eimeriidae</taxon>
        <taxon>Cyclospora</taxon>
    </lineage>
</organism>
<sequence length="715" mass="78343">MPGEANLYRAEFLSVETLRPPTYFTSFDTAAPCHFSVAKTGSIAAAEDTVSYAPKGSSSLPTAGFLGIPAENAVTFCAALVCRPSAASRNRKRTQMTFLLRQPVRVLGLQGFKTDACTRKTSALDSAADAPPATPSGTPMAASEEPCMLLLDRVFRYQDVEAAAQLLRHWEQQRDTLLLTSWESWAAAVKVSVQQLQQVVLLVHGAAPPAKEQRCTQQKPDAADIRVKQSASHSDAAPSDTEGNKMTTGSYSCAGGVLSAAAYEVLLQLVRCEAALVLKGPQSPDLLHLHRPPSVKEWAAAAAADTEAQAAAKVAVAISRSPDQRNTGISLAAPSEQNILGENASLDIRAWRDLTATERQPRAALQEQLRALHSLVSWQQQHLAASAASVVRRFRSTTSSWQEKRLAAAGTSDAAAATTGVPKTGDLLLVALRHAREGLKKHALDAVHSRHLAATGTSAAAEFHRHSGNRSTRSSSSGAVPTWVMYWGWMQHGMVQWSRMQRLPYEIPQSWWSTATALRKLRNKQEGAELQQQLQQQHPERQFTAMGMQREEQNIKQQCKELSITPQKLRAVQIATSRPISTEAEIMGRTPDKGTRDRVGELLVAEDSTQDQDQQQELLHAAAAEVWRFAAANLEPEEFEELQKAACSPVAHELFHRDPLLQKSVQRLKEAELSELVQQLPEDKRANATEDSHMQQQLLVNQSHLLRIVRDACSE</sequence>
<feature type="region of interest" description="Disordered" evidence="1">
    <location>
        <begin position="458"/>
        <end position="478"/>
    </location>
</feature>
<accession>A0A6P6RY72</accession>
<feature type="compositionally biased region" description="Low complexity" evidence="1">
    <location>
        <begin position="469"/>
        <end position="478"/>
    </location>
</feature>
<dbReference type="GeneID" id="113147129"/>
<dbReference type="AlphaFoldDB" id="A0A6P6RY72"/>
<keyword evidence="2" id="KW-1185">Reference proteome</keyword>
<evidence type="ECO:0000313" key="3">
    <source>
        <dbReference type="RefSeq" id="XP_026192347.1"/>
    </source>
</evidence>
<name>A0A6P6RY72_9EIME</name>
<feature type="region of interest" description="Disordered" evidence="1">
    <location>
        <begin position="123"/>
        <end position="142"/>
    </location>
</feature>